<dbReference type="AlphaFoldDB" id="A0A328YP21"/>
<proteinExistence type="predicted"/>
<gene>
    <name evidence="1" type="ORF">CLV55_101309</name>
</gene>
<dbReference type="EMBL" id="QLSZ01000001">
    <property type="protein sequence ID" value="RAR75609.1"/>
    <property type="molecule type" value="Genomic_DNA"/>
</dbReference>
<protein>
    <submittedName>
        <fullName evidence="1">Uncharacterized protein</fullName>
    </submittedName>
</protein>
<dbReference type="Proteomes" id="UP000248840">
    <property type="component" value="Unassembled WGS sequence"/>
</dbReference>
<accession>A0A328YP21</accession>
<sequence>MKTTIYILTIFMASQVLAQKNKAEDFGFRHFQTIYKGDTVDILIKSKKGDELKKKANFSILSR</sequence>
<keyword evidence="2" id="KW-1185">Reference proteome</keyword>
<name>A0A328YP21_9FLAO</name>
<organism evidence="1 2">
    <name type="scientific">Flavobacterium aciduliphilum</name>
    <dbReference type="NCBI Taxonomy" id="1101402"/>
    <lineage>
        <taxon>Bacteria</taxon>
        <taxon>Pseudomonadati</taxon>
        <taxon>Bacteroidota</taxon>
        <taxon>Flavobacteriia</taxon>
        <taxon>Flavobacteriales</taxon>
        <taxon>Flavobacteriaceae</taxon>
        <taxon>Flavobacterium</taxon>
    </lineage>
</organism>
<reference evidence="1 2" key="1">
    <citation type="submission" date="2018-06" db="EMBL/GenBank/DDBJ databases">
        <title>Genomic Encyclopedia of Archaeal and Bacterial Type Strains, Phase II (KMG-II): from individual species to whole genera.</title>
        <authorList>
            <person name="Goeker M."/>
        </authorList>
    </citation>
    <scope>NUCLEOTIDE SEQUENCE [LARGE SCALE GENOMIC DNA]</scope>
    <source>
        <strain evidence="1 2">DSM 25663</strain>
    </source>
</reference>
<comment type="caution">
    <text evidence="1">The sequence shown here is derived from an EMBL/GenBank/DDBJ whole genome shotgun (WGS) entry which is preliminary data.</text>
</comment>
<evidence type="ECO:0000313" key="2">
    <source>
        <dbReference type="Proteomes" id="UP000248840"/>
    </source>
</evidence>
<evidence type="ECO:0000313" key="1">
    <source>
        <dbReference type="EMBL" id="RAR75609.1"/>
    </source>
</evidence>